<keyword evidence="3" id="KW-1185">Reference proteome</keyword>
<dbReference type="GO" id="GO:0009966">
    <property type="term" value="P:regulation of signal transduction"/>
    <property type="evidence" value="ECO:0007669"/>
    <property type="project" value="InterPro"/>
</dbReference>
<reference evidence="2" key="2">
    <citation type="submission" date="2023-05" db="EMBL/GenBank/DDBJ databases">
        <authorList>
            <person name="Schelkunov M.I."/>
        </authorList>
    </citation>
    <scope>NUCLEOTIDE SEQUENCE</scope>
    <source>
        <strain evidence="2">Hsosn_3</strain>
        <tissue evidence="2">Leaf</tissue>
    </source>
</reference>
<dbReference type="GO" id="GO:0035303">
    <property type="term" value="P:regulation of dephosphorylation"/>
    <property type="evidence" value="ECO:0007669"/>
    <property type="project" value="TreeGrafter"/>
</dbReference>
<dbReference type="GO" id="GO:0005829">
    <property type="term" value="C:cytosol"/>
    <property type="evidence" value="ECO:0007669"/>
    <property type="project" value="TreeGrafter"/>
</dbReference>
<dbReference type="InterPro" id="IPR007304">
    <property type="entry name" value="TAP46-like"/>
</dbReference>
<reference evidence="2" key="1">
    <citation type="submission" date="2023-02" db="EMBL/GenBank/DDBJ databases">
        <title>Genome of toxic invasive species Heracleum sosnowskyi carries increased number of genes despite the absence of recent whole-genome duplications.</title>
        <authorList>
            <person name="Schelkunov M."/>
            <person name="Shtratnikova V."/>
            <person name="Makarenko M."/>
            <person name="Klepikova A."/>
            <person name="Omelchenko D."/>
            <person name="Novikova G."/>
            <person name="Obukhova E."/>
            <person name="Bogdanov V."/>
            <person name="Penin A."/>
            <person name="Logacheva M."/>
        </authorList>
    </citation>
    <scope>NUCLEOTIDE SEQUENCE</scope>
    <source>
        <strain evidence="2">Hsosn_3</strain>
        <tissue evidence="2">Leaf</tissue>
    </source>
</reference>
<feature type="compositionally biased region" description="Acidic residues" evidence="1">
    <location>
        <begin position="127"/>
        <end position="142"/>
    </location>
</feature>
<accession>A0AAD8J951</accession>
<dbReference type="PANTHER" id="PTHR10933">
    <property type="entry name" value="IMMUNOGLOBULIN-BINDING PROTEIN 1"/>
    <property type="match status" value="1"/>
</dbReference>
<gene>
    <name evidence="2" type="ORF">POM88_008274</name>
</gene>
<dbReference type="Proteomes" id="UP001237642">
    <property type="component" value="Unassembled WGS sequence"/>
</dbReference>
<organism evidence="2 3">
    <name type="scientific">Heracleum sosnowskyi</name>
    <dbReference type="NCBI Taxonomy" id="360622"/>
    <lineage>
        <taxon>Eukaryota</taxon>
        <taxon>Viridiplantae</taxon>
        <taxon>Streptophyta</taxon>
        <taxon>Embryophyta</taxon>
        <taxon>Tracheophyta</taxon>
        <taxon>Spermatophyta</taxon>
        <taxon>Magnoliopsida</taxon>
        <taxon>eudicotyledons</taxon>
        <taxon>Gunneridae</taxon>
        <taxon>Pentapetalae</taxon>
        <taxon>asterids</taxon>
        <taxon>campanulids</taxon>
        <taxon>Apiales</taxon>
        <taxon>Apiaceae</taxon>
        <taxon>Apioideae</taxon>
        <taxon>apioid superclade</taxon>
        <taxon>Tordylieae</taxon>
        <taxon>Tordyliinae</taxon>
        <taxon>Heracleum</taxon>
    </lineage>
</organism>
<protein>
    <submittedName>
        <fullName evidence="2">Uncharacterized protein</fullName>
    </submittedName>
</protein>
<sequence length="241" mass="27525">METRFTPASRNQVHELVLLGLKLKVTISAPVAELTEKTVEGDRLQILKASLVKLKEFISFCEAMELVPEEELEASARGPNSNVDRRAKKIARFKRQRAAESKLLEIKESKERRMRSTRASSLSTPVEAEEEDVLDYDGEEEREITPKRPHGPDAASGEWSIGPQEPYRRTNTSYSPPPSRWDFRFQPESLSFGSNEESQLYGSSTSSNSIESRSWLRGNHHAHHHYLLHSSGLYQLFRKLM</sequence>
<dbReference type="PANTHER" id="PTHR10933:SF9">
    <property type="entry name" value="IMMUNOGLOBULIN-BINDING PROTEIN 1"/>
    <property type="match status" value="1"/>
</dbReference>
<dbReference type="GO" id="GO:0051721">
    <property type="term" value="F:protein phosphatase 2A binding"/>
    <property type="evidence" value="ECO:0007669"/>
    <property type="project" value="TreeGrafter"/>
</dbReference>
<dbReference type="Gene3D" id="1.25.40.540">
    <property type="entry name" value="TAP42-like family"/>
    <property type="match status" value="1"/>
</dbReference>
<comment type="caution">
    <text evidence="2">The sequence shown here is derived from an EMBL/GenBank/DDBJ whole genome shotgun (WGS) entry which is preliminary data.</text>
</comment>
<dbReference type="AlphaFoldDB" id="A0AAD8J951"/>
<dbReference type="EMBL" id="JAUIZM010000002">
    <property type="protein sequence ID" value="KAK1398411.1"/>
    <property type="molecule type" value="Genomic_DNA"/>
</dbReference>
<proteinExistence type="predicted"/>
<feature type="region of interest" description="Disordered" evidence="1">
    <location>
        <begin position="109"/>
        <end position="179"/>
    </location>
</feature>
<name>A0AAD8J951_9APIA</name>
<dbReference type="InterPro" id="IPR038511">
    <property type="entry name" value="TAP42/TAP46-like_sf"/>
</dbReference>
<dbReference type="Pfam" id="PF04177">
    <property type="entry name" value="TAP42"/>
    <property type="match status" value="1"/>
</dbReference>
<evidence type="ECO:0000256" key="1">
    <source>
        <dbReference type="SAM" id="MobiDB-lite"/>
    </source>
</evidence>
<evidence type="ECO:0000313" key="2">
    <source>
        <dbReference type="EMBL" id="KAK1398411.1"/>
    </source>
</evidence>
<evidence type="ECO:0000313" key="3">
    <source>
        <dbReference type="Proteomes" id="UP001237642"/>
    </source>
</evidence>